<sequence>MSPTAATEADRAAARPFREGLLSLDPPRLLGSRCGACGTATFPARDVCPACRAEEVAGHELSTRGRIHSFTVVRQAPAGVEVPYVLAWIDLPADDVRLMAQVVGVAPEEVSHGLPVSLELVPFEHDESGAPLMGHRFRVSEEVSA</sequence>
<dbReference type="RefSeq" id="WP_274232354.1">
    <property type="nucleotide sequence ID" value="NZ_BAABHQ010000008.1"/>
</dbReference>
<dbReference type="SUPFAM" id="SSF50249">
    <property type="entry name" value="Nucleic acid-binding proteins"/>
    <property type="match status" value="1"/>
</dbReference>
<keyword evidence="4" id="KW-1185">Reference proteome</keyword>
<dbReference type="InterPro" id="IPR052513">
    <property type="entry name" value="Thioester_dehydratase-like"/>
</dbReference>
<dbReference type="InterPro" id="IPR012340">
    <property type="entry name" value="NA-bd_OB-fold"/>
</dbReference>
<organism evidence="3 4">
    <name type="scientific">Actinomycetospora straminea</name>
    <dbReference type="NCBI Taxonomy" id="663607"/>
    <lineage>
        <taxon>Bacteria</taxon>
        <taxon>Bacillati</taxon>
        <taxon>Actinomycetota</taxon>
        <taxon>Actinomycetes</taxon>
        <taxon>Pseudonocardiales</taxon>
        <taxon>Pseudonocardiaceae</taxon>
        <taxon>Actinomycetospora</taxon>
    </lineage>
</organism>
<feature type="domain" description="ChsH2 C-terminal OB-fold" evidence="1">
    <location>
        <begin position="59"/>
        <end position="119"/>
    </location>
</feature>
<gene>
    <name evidence="3" type="ORF">GCM10023203_32010</name>
</gene>
<dbReference type="Pfam" id="PF01796">
    <property type="entry name" value="OB_ChsH2_C"/>
    <property type="match status" value="1"/>
</dbReference>
<evidence type="ECO:0000259" key="2">
    <source>
        <dbReference type="Pfam" id="PF12172"/>
    </source>
</evidence>
<accession>A0ABP9EKB0</accession>
<evidence type="ECO:0000259" key="1">
    <source>
        <dbReference type="Pfam" id="PF01796"/>
    </source>
</evidence>
<evidence type="ECO:0000313" key="3">
    <source>
        <dbReference type="EMBL" id="GAA4879020.1"/>
    </source>
</evidence>
<dbReference type="EMBL" id="BAABHQ010000008">
    <property type="protein sequence ID" value="GAA4879020.1"/>
    <property type="molecule type" value="Genomic_DNA"/>
</dbReference>
<protein>
    <recommendedName>
        <fullName evidence="5">OB-fold protein</fullName>
    </recommendedName>
</protein>
<dbReference type="PANTHER" id="PTHR34075:SF5">
    <property type="entry name" value="BLR3430 PROTEIN"/>
    <property type="match status" value="1"/>
</dbReference>
<proteinExistence type="predicted"/>
<dbReference type="InterPro" id="IPR002878">
    <property type="entry name" value="ChsH2_C"/>
</dbReference>
<evidence type="ECO:0008006" key="5">
    <source>
        <dbReference type="Google" id="ProtNLM"/>
    </source>
</evidence>
<dbReference type="InterPro" id="IPR022002">
    <property type="entry name" value="ChsH2_Znr"/>
</dbReference>
<comment type="caution">
    <text evidence="3">The sequence shown here is derived from an EMBL/GenBank/DDBJ whole genome shotgun (WGS) entry which is preliminary data.</text>
</comment>
<dbReference type="Proteomes" id="UP001500457">
    <property type="component" value="Unassembled WGS sequence"/>
</dbReference>
<dbReference type="PANTHER" id="PTHR34075">
    <property type="entry name" value="BLR3430 PROTEIN"/>
    <property type="match status" value="1"/>
</dbReference>
<dbReference type="Gene3D" id="6.10.30.10">
    <property type="match status" value="1"/>
</dbReference>
<name>A0ABP9EKB0_9PSEU</name>
<evidence type="ECO:0000313" key="4">
    <source>
        <dbReference type="Proteomes" id="UP001500457"/>
    </source>
</evidence>
<feature type="domain" description="ChsH2 rubredoxin-like zinc ribbon" evidence="2">
    <location>
        <begin position="24"/>
        <end position="56"/>
    </location>
</feature>
<dbReference type="Pfam" id="PF12172">
    <property type="entry name" value="zf-ChsH2"/>
    <property type="match status" value="1"/>
</dbReference>
<reference evidence="4" key="1">
    <citation type="journal article" date="2019" name="Int. J. Syst. Evol. Microbiol.">
        <title>The Global Catalogue of Microorganisms (GCM) 10K type strain sequencing project: providing services to taxonomists for standard genome sequencing and annotation.</title>
        <authorList>
            <consortium name="The Broad Institute Genomics Platform"/>
            <consortium name="The Broad Institute Genome Sequencing Center for Infectious Disease"/>
            <person name="Wu L."/>
            <person name="Ma J."/>
        </authorList>
    </citation>
    <scope>NUCLEOTIDE SEQUENCE [LARGE SCALE GENOMIC DNA]</scope>
    <source>
        <strain evidence="4">JCM 17983</strain>
    </source>
</reference>